<dbReference type="InterPro" id="IPR000408">
    <property type="entry name" value="Reg_chr_condens"/>
</dbReference>
<comment type="caution">
    <text evidence="3">The sequence shown here is derived from an EMBL/GenBank/DDBJ whole genome shotgun (WGS) entry which is preliminary data.</text>
</comment>
<protein>
    <recommendedName>
        <fullName evidence="5">Regulator of chromosome condensation family protein</fullName>
    </recommendedName>
</protein>
<dbReference type="GeneID" id="92365388"/>
<evidence type="ECO:0008006" key="5">
    <source>
        <dbReference type="Google" id="ProtNLM"/>
    </source>
</evidence>
<organism evidence="3 4">
    <name type="scientific">Cryptosporidium andersoni</name>
    <dbReference type="NCBI Taxonomy" id="117008"/>
    <lineage>
        <taxon>Eukaryota</taxon>
        <taxon>Sar</taxon>
        <taxon>Alveolata</taxon>
        <taxon>Apicomplexa</taxon>
        <taxon>Conoidasida</taxon>
        <taxon>Coccidia</taxon>
        <taxon>Eucoccidiorida</taxon>
        <taxon>Eimeriorina</taxon>
        <taxon>Cryptosporidiidae</taxon>
        <taxon>Cryptosporidium</taxon>
    </lineage>
</organism>
<evidence type="ECO:0000313" key="4">
    <source>
        <dbReference type="Proteomes" id="UP000186804"/>
    </source>
</evidence>
<dbReference type="RefSeq" id="XP_067067062.1">
    <property type="nucleotide sequence ID" value="XM_067211442.1"/>
</dbReference>
<dbReference type="AlphaFoldDB" id="A0A1J4MGT9"/>
<keyword evidence="4" id="KW-1185">Reference proteome</keyword>
<dbReference type="Proteomes" id="UP000186804">
    <property type="component" value="Unassembled WGS sequence"/>
</dbReference>
<proteinExistence type="predicted"/>
<feature type="coiled-coil region" evidence="2">
    <location>
        <begin position="642"/>
        <end position="828"/>
    </location>
</feature>
<feature type="coiled-coil region" evidence="2">
    <location>
        <begin position="917"/>
        <end position="951"/>
    </location>
</feature>
<dbReference type="PANTHER" id="PTHR45982:SF1">
    <property type="entry name" value="REGULATOR OF CHROMOSOME CONDENSATION"/>
    <property type="match status" value="1"/>
</dbReference>
<sequence length="957" mass="110894">MGDNLREFKYTEPILKDTLNKAFYIWHESFLRSNNNSISISPQPIAFSCNINIISLISSKRFGGFLTYDGYAFYWIWSSFNKDSCNSNINLAINPAPVEVIEEPIKKITCGVNHIACLGDSDTVYFWNFDKLFKKEQFMDISDFLIKKPLMFSYWKFSVVKITSGSSHLLILLENGSVYGIGDNSKGALGHSEVEDCSELQIIRLIEGKVIDIVAGNDLSACITDKKSVYYWGYISYLPKDKIQWTPKIINTENLLNNHLECCRSQKCDLQICLLALFNTIAIGICFMCEVISGNSPNYATHIYVYNDKEESLELLKAIDNKDEAFVSLHWLNNHLCGNRLDNTVWFHYIDYKDLLSSCNLKNETTIRPKGSTSLSLMYGNGDCLVSLVDMDMALSENNYSNTMSVPFTEEPFDIDSEKKGNHVELEQNQKEIFIENIGNFSNIRIPSLTTLQQSDNEETICKINKEIGIDLSGNKYEKDCIKNSMENVIDEKKSLNLQTPGDNIDDHSKEEIIKDDLEKVIDITNEEKNQNILNKQETDCKSTSYQSTTQNSENSLQSFSSSICQPIELPSYLKPTKAFTISTLNLPIFSRHSYLKKGEGKVNKTIKNKKTNMDMKNNISTSDIYINNRLDNFDPYQRKKLEEYYNRISNLEMENKKLQKILNNTNEQYLKDMKMMYNKLKEKDEEKFPLKNVVTTLQRELFIEREEKEKFKEELNKYKIQLQGEIENKNIKKELLNGRLLAERNRLVKDKDELKLENNKMETKLAQIELILNEVTGRYSKLEEEYKELNIKYESLDHNHTECINSLSKSELEIYELKKELEHLNQINKQQKSVDYLYNYIEELETMISQIKSESSEQRLSNNNEFEEITECIIMKTKELEISFNESNCLLSINDCNTILIKGINDLISLIIANIKKDQDSNIELLESRISVLEENLMNKEKEITTLIDKELFCNE</sequence>
<dbReference type="VEuPathDB" id="CryptoDB:cand_012030"/>
<gene>
    <name evidence="3" type="ORF">cand_012030</name>
</gene>
<dbReference type="GO" id="GO:0005737">
    <property type="term" value="C:cytoplasm"/>
    <property type="evidence" value="ECO:0007669"/>
    <property type="project" value="TreeGrafter"/>
</dbReference>
<feature type="repeat" description="RCC1" evidence="1">
    <location>
        <begin position="176"/>
        <end position="226"/>
    </location>
</feature>
<evidence type="ECO:0000313" key="3">
    <source>
        <dbReference type="EMBL" id="OII72675.1"/>
    </source>
</evidence>
<dbReference type="SUPFAM" id="SSF50985">
    <property type="entry name" value="RCC1/BLIP-II"/>
    <property type="match status" value="1"/>
</dbReference>
<dbReference type="Pfam" id="PF13540">
    <property type="entry name" value="RCC1_2"/>
    <property type="match status" value="1"/>
</dbReference>
<keyword evidence="2" id="KW-0175">Coiled coil</keyword>
<dbReference type="Gene3D" id="2.130.10.30">
    <property type="entry name" value="Regulator of chromosome condensation 1/beta-lactamase-inhibitor protein II"/>
    <property type="match status" value="2"/>
</dbReference>
<name>A0A1J4MGT9_9CRYT</name>
<reference evidence="3 4" key="1">
    <citation type="submission" date="2016-10" db="EMBL/GenBank/DDBJ databases">
        <title>Reductive evolution of mitochondrial metabolism and differential evolution of invasion-related proteins in Cryptosporidium.</title>
        <authorList>
            <person name="Liu S."/>
            <person name="Roellig D.M."/>
            <person name="Guo Y."/>
            <person name="Li N."/>
            <person name="Frace M.A."/>
            <person name="Tang K."/>
            <person name="Zhang L."/>
            <person name="Feng Y."/>
            <person name="Xiao L."/>
        </authorList>
    </citation>
    <scope>NUCLEOTIDE SEQUENCE [LARGE SCALE GENOMIC DNA]</scope>
    <source>
        <strain evidence="3">30847</strain>
    </source>
</reference>
<dbReference type="OrthoDB" id="5370059at2759"/>
<evidence type="ECO:0000256" key="2">
    <source>
        <dbReference type="SAM" id="Coils"/>
    </source>
</evidence>
<dbReference type="PROSITE" id="PS50012">
    <property type="entry name" value="RCC1_3"/>
    <property type="match status" value="1"/>
</dbReference>
<evidence type="ECO:0000256" key="1">
    <source>
        <dbReference type="PROSITE-ProRule" id="PRU00235"/>
    </source>
</evidence>
<dbReference type="EMBL" id="LRBS01000111">
    <property type="protein sequence ID" value="OII72675.1"/>
    <property type="molecule type" value="Genomic_DNA"/>
</dbReference>
<accession>A0A1J4MGT9</accession>
<dbReference type="PANTHER" id="PTHR45982">
    <property type="entry name" value="REGULATOR OF CHROMOSOME CONDENSATION"/>
    <property type="match status" value="1"/>
</dbReference>
<dbReference type="GO" id="GO:0005085">
    <property type="term" value="F:guanyl-nucleotide exchange factor activity"/>
    <property type="evidence" value="ECO:0007669"/>
    <property type="project" value="TreeGrafter"/>
</dbReference>
<dbReference type="InterPro" id="IPR009091">
    <property type="entry name" value="RCC1/BLIP-II"/>
</dbReference>
<dbReference type="InterPro" id="IPR051553">
    <property type="entry name" value="Ran_GTPase-activating"/>
</dbReference>